<dbReference type="PANTHER" id="PTHR38436:SF1">
    <property type="entry name" value="ESTER CYCLASE"/>
    <property type="match status" value="1"/>
</dbReference>
<dbReference type="InterPro" id="IPR032710">
    <property type="entry name" value="NTF2-like_dom_sf"/>
</dbReference>
<dbReference type="RefSeq" id="WP_281085089.1">
    <property type="nucleotide sequence ID" value="NZ_JRQD01000001.1"/>
</dbReference>
<comment type="caution">
    <text evidence="1">The sequence shown here is derived from an EMBL/GenBank/DDBJ whole genome shotgun (WGS) entry which is preliminary data.</text>
</comment>
<dbReference type="Gene3D" id="3.10.450.50">
    <property type="match status" value="1"/>
</dbReference>
<dbReference type="SUPFAM" id="SSF54427">
    <property type="entry name" value="NTF2-like"/>
    <property type="match status" value="1"/>
</dbReference>
<protein>
    <recommendedName>
        <fullName evidence="3">Ester cyclase</fullName>
    </recommendedName>
</protein>
<dbReference type="Pfam" id="PF07366">
    <property type="entry name" value="SnoaL"/>
    <property type="match status" value="1"/>
</dbReference>
<gene>
    <name evidence="1" type="ORF">LP43_0212</name>
</gene>
<proteinExistence type="predicted"/>
<name>A0A0A0BIN1_9GAMM</name>
<dbReference type="EMBL" id="JRQD01000001">
    <property type="protein sequence ID" value="KGM07796.1"/>
    <property type="molecule type" value="Genomic_DNA"/>
</dbReference>
<evidence type="ECO:0000313" key="2">
    <source>
        <dbReference type="Proteomes" id="UP000029999"/>
    </source>
</evidence>
<evidence type="ECO:0000313" key="1">
    <source>
        <dbReference type="EMBL" id="KGM07796.1"/>
    </source>
</evidence>
<dbReference type="Proteomes" id="UP000029999">
    <property type="component" value="Unassembled WGS sequence"/>
</dbReference>
<organism evidence="1 2">
    <name type="scientific">Methylophaga thiooxydans</name>
    <dbReference type="NCBI Taxonomy" id="392484"/>
    <lineage>
        <taxon>Bacteria</taxon>
        <taxon>Pseudomonadati</taxon>
        <taxon>Pseudomonadota</taxon>
        <taxon>Gammaproteobacteria</taxon>
        <taxon>Thiotrichales</taxon>
        <taxon>Piscirickettsiaceae</taxon>
        <taxon>Methylophaga</taxon>
    </lineage>
</organism>
<dbReference type="PANTHER" id="PTHR38436">
    <property type="entry name" value="POLYKETIDE CYCLASE SNOAL-LIKE DOMAIN"/>
    <property type="match status" value="1"/>
</dbReference>
<dbReference type="AlphaFoldDB" id="A0A0A0BIN1"/>
<evidence type="ECO:0008006" key="3">
    <source>
        <dbReference type="Google" id="ProtNLM"/>
    </source>
</evidence>
<accession>A0A0A0BIN1</accession>
<dbReference type="GO" id="GO:0030638">
    <property type="term" value="P:polyketide metabolic process"/>
    <property type="evidence" value="ECO:0007669"/>
    <property type="project" value="InterPro"/>
</dbReference>
<sequence>MADNKPNLSLMSNFAEQVFVNKDLSNLGVYMHDDYIQHNPFVEQGSEGFKTFFNNWFSAIPDFNYELKNIISNDDFIWVYGSYSGTHTNEWLGIPASHAAYKFDAVDIFRVENGKLAEHWDVLDLYNLFKQLGSIQ</sequence>
<reference evidence="1 2" key="1">
    <citation type="submission" date="2014-09" db="EMBL/GenBank/DDBJ databases">
        <authorList>
            <person name="Grob C."/>
            <person name="Taubert M."/>
            <person name="Howat A.M."/>
            <person name="Burns O.J."/>
            <person name="Dixon J.L."/>
            <person name="Chen Y."/>
            <person name="Murrell J.C."/>
        </authorList>
    </citation>
    <scope>NUCLEOTIDE SEQUENCE [LARGE SCALE GENOMIC DNA]</scope>
    <source>
        <strain evidence="1">L4</strain>
    </source>
</reference>
<dbReference type="STRING" id="392484.LP43_0212"/>
<dbReference type="InterPro" id="IPR009959">
    <property type="entry name" value="Cyclase_SnoaL-like"/>
</dbReference>